<organism evidence="2 3">
    <name type="scientific">Kineosporia corallincola</name>
    <dbReference type="NCBI Taxonomy" id="2835133"/>
    <lineage>
        <taxon>Bacteria</taxon>
        <taxon>Bacillati</taxon>
        <taxon>Actinomycetota</taxon>
        <taxon>Actinomycetes</taxon>
        <taxon>Kineosporiales</taxon>
        <taxon>Kineosporiaceae</taxon>
        <taxon>Kineosporia</taxon>
    </lineage>
</organism>
<dbReference type="Proteomes" id="UP001197247">
    <property type="component" value="Unassembled WGS sequence"/>
</dbReference>
<proteinExistence type="predicted"/>
<name>A0ABS5TSL7_9ACTN</name>
<accession>A0ABS5TSL7</accession>
<comment type="caution">
    <text evidence="2">The sequence shown here is derived from an EMBL/GenBank/DDBJ whole genome shotgun (WGS) entry which is preliminary data.</text>
</comment>
<evidence type="ECO:0000313" key="3">
    <source>
        <dbReference type="Proteomes" id="UP001197247"/>
    </source>
</evidence>
<feature type="region of interest" description="Disordered" evidence="1">
    <location>
        <begin position="1"/>
        <end position="35"/>
    </location>
</feature>
<dbReference type="EMBL" id="JAHBAY010000020">
    <property type="protein sequence ID" value="MBT0773754.1"/>
    <property type="molecule type" value="Genomic_DNA"/>
</dbReference>
<gene>
    <name evidence="2" type="ORF">KIH74_32715</name>
</gene>
<reference evidence="2 3" key="1">
    <citation type="submission" date="2021-05" db="EMBL/GenBank/DDBJ databases">
        <title>Kineosporia and Streptomyces sp. nov. two new marine actinobacteria isolated from Coral.</title>
        <authorList>
            <person name="Buangrab K."/>
            <person name="Sutthacheep M."/>
            <person name="Yeemin T."/>
            <person name="Harunari E."/>
            <person name="Igarashi Y."/>
            <person name="Kanchanasin P."/>
            <person name="Tanasupawat S."/>
            <person name="Phongsopitanun W."/>
        </authorList>
    </citation>
    <scope>NUCLEOTIDE SEQUENCE [LARGE SCALE GENOMIC DNA]</scope>
    <source>
        <strain evidence="2 3">J2-2</strain>
    </source>
</reference>
<sequence>MRSRDLAVRSSSEKGPGQASGQVGAPSRRPLGDRARSLAQRVLKKASARTVMVCSQCELTGGPFSREEAAHLLRIHEQLHHGIAMHRPPLPPAT</sequence>
<evidence type="ECO:0000256" key="1">
    <source>
        <dbReference type="SAM" id="MobiDB-lite"/>
    </source>
</evidence>
<keyword evidence="3" id="KW-1185">Reference proteome</keyword>
<protein>
    <submittedName>
        <fullName evidence="2">Uncharacterized protein</fullName>
    </submittedName>
</protein>
<dbReference type="RefSeq" id="WP_214160296.1">
    <property type="nucleotide sequence ID" value="NZ_JAHBAY010000020.1"/>
</dbReference>
<evidence type="ECO:0000313" key="2">
    <source>
        <dbReference type="EMBL" id="MBT0773754.1"/>
    </source>
</evidence>